<proteinExistence type="predicted"/>
<evidence type="ECO:0008006" key="3">
    <source>
        <dbReference type="Google" id="ProtNLM"/>
    </source>
</evidence>
<keyword evidence="2" id="KW-1185">Reference proteome</keyword>
<organism evidence="1 2">
    <name type="scientific">Solibacillus palustris</name>
    <dbReference type="NCBI Taxonomy" id="2908203"/>
    <lineage>
        <taxon>Bacteria</taxon>
        <taxon>Bacillati</taxon>
        <taxon>Bacillota</taxon>
        <taxon>Bacilli</taxon>
        <taxon>Bacillales</taxon>
        <taxon>Caryophanaceae</taxon>
        <taxon>Solibacillus</taxon>
    </lineage>
</organism>
<dbReference type="EMBL" id="JAKZFC010000004">
    <property type="protein sequence ID" value="MCH7322721.1"/>
    <property type="molecule type" value="Genomic_DNA"/>
</dbReference>
<evidence type="ECO:0000313" key="2">
    <source>
        <dbReference type="Proteomes" id="UP001316087"/>
    </source>
</evidence>
<reference evidence="1 2" key="1">
    <citation type="submission" date="2022-03" db="EMBL/GenBank/DDBJ databases">
        <authorList>
            <person name="Jo J.-H."/>
            <person name="Im W.-T."/>
        </authorList>
    </citation>
    <scope>NUCLEOTIDE SEQUENCE [LARGE SCALE GENOMIC DNA]</scope>
    <source>
        <strain evidence="1 2">MA9</strain>
    </source>
</reference>
<sequence length="55" mass="6583">MVIIRNLKKSEFDFLTDMLYESIHIPQNKPNKEDLINSTHIKKYHEGWGEMAIQH</sequence>
<name>A0ABS9UEF5_9BACL</name>
<accession>A0ABS9UEF5</accession>
<dbReference type="RefSeq" id="WP_241369784.1">
    <property type="nucleotide sequence ID" value="NZ_JAKZFC010000004.1"/>
</dbReference>
<gene>
    <name evidence="1" type="ORF">LZ480_12555</name>
</gene>
<comment type="caution">
    <text evidence="1">The sequence shown here is derived from an EMBL/GenBank/DDBJ whole genome shotgun (WGS) entry which is preliminary data.</text>
</comment>
<dbReference type="Proteomes" id="UP001316087">
    <property type="component" value="Unassembled WGS sequence"/>
</dbReference>
<protein>
    <recommendedName>
        <fullName evidence="3">GNAT family N-acetyltransferase</fullName>
    </recommendedName>
</protein>
<evidence type="ECO:0000313" key="1">
    <source>
        <dbReference type="EMBL" id="MCH7322721.1"/>
    </source>
</evidence>